<comment type="caution">
    <text evidence="2">The sequence shown here is derived from an EMBL/GenBank/DDBJ whole genome shotgun (WGS) entry which is preliminary data.</text>
</comment>
<dbReference type="SUPFAM" id="SSF50199">
    <property type="entry name" value="Staphylococcal nuclease"/>
    <property type="match status" value="1"/>
</dbReference>
<dbReference type="AlphaFoldDB" id="A0A2J7ZGI8"/>
<dbReference type="Gene3D" id="2.40.50.90">
    <property type="match status" value="1"/>
</dbReference>
<evidence type="ECO:0000313" key="3">
    <source>
        <dbReference type="Proteomes" id="UP000236333"/>
    </source>
</evidence>
<feature type="domain" description="TNase-like" evidence="1">
    <location>
        <begin position="26"/>
        <end position="155"/>
    </location>
</feature>
<dbReference type="InterPro" id="IPR035437">
    <property type="entry name" value="SNase_OB-fold_sf"/>
</dbReference>
<dbReference type="Proteomes" id="UP000236333">
    <property type="component" value="Unassembled WGS sequence"/>
</dbReference>
<dbReference type="OrthoDB" id="430293at2759"/>
<keyword evidence="3" id="KW-1185">Reference proteome</keyword>
<proteinExistence type="predicted"/>
<sequence>MDPSAWTAWTTSTTPHFSVADLRCWARLLDVHDGDTIAVAAEVLPGHTYQLRIRLAGIDAPEMSRVNVSAEDARRRLVGLLAPTVQVNTTAHMTRGEMQRALQADVNLVFIKCMQMDKYGRVLAHVARGPDEEHVQDILLREGHARAYDGGTRIS</sequence>
<dbReference type="Pfam" id="PF00565">
    <property type="entry name" value="SNase"/>
    <property type="match status" value="1"/>
</dbReference>
<dbReference type="EMBL" id="PGGS01003045">
    <property type="protein sequence ID" value="PNG99385.1"/>
    <property type="molecule type" value="Genomic_DNA"/>
</dbReference>
<accession>A0A2J7ZGI8</accession>
<evidence type="ECO:0000259" key="1">
    <source>
        <dbReference type="PROSITE" id="PS50830"/>
    </source>
</evidence>
<protein>
    <recommendedName>
        <fullName evidence="1">TNase-like domain-containing protein</fullName>
    </recommendedName>
</protein>
<organism evidence="2 3">
    <name type="scientific">Tetrabaena socialis</name>
    <dbReference type="NCBI Taxonomy" id="47790"/>
    <lineage>
        <taxon>Eukaryota</taxon>
        <taxon>Viridiplantae</taxon>
        <taxon>Chlorophyta</taxon>
        <taxon>core chlorophytes</taxon>
        <taxon>Chlorophyceae</taxon>
        <taxon>CS clade</taxon>
        <taxon>Chlamydomonadales</taxon>
        <taxon>Tetrabaenaceae</taxon>
        <taxon>Tetrabaena</taxon>
    </lineage>
</organism>
<dbReference type="PROSITE" id="PS50830">
    <property type="entry name" value="TNASE_3"/>
    <property type="match status" value="1"/>
</dbReference>
<name>A0A2J7ZGI8_9CHLO</name>
<reference evidence="2 3" key="1">
    <citation type="journal article" date="2017" name="Mol. Biol. Evol.">
        <title>The 4-celled Tetrabaena socialis nuclear genome reveals the essential components for genetic control of cell number at the origin of multicellularity in the volvocine lineage.</title>
        <authorList>
            <person name="Featherston J."/>
            <person name="Arakaki Y."/>
            <person name="Hanschen E.R."/>
            <person name="Ferris P.J."/>
            <person name="Michod R.E."/>
            <person name="Olson B.J.S.C."/>
            <person name="Nozaki H."/>
            <person name="Durand P.M."/>
        </authorList>
    </citation>
    <scope>NUCLEOTIDE SEQUENCE [LARGE SCALE GENOMIC DNA]</scope>
    <source>
        <strain evidence="2 3">NIES-571</strain>
    </source>
</reference>
<gene>
    <name evidence="2" type="ORF">TSOC_014840</name>
</gene>
<dbReference type="InterPro" id="IPR016071">
    <property type="entry name" value="Staphylococal_nuclease_OB-fold"/>
</dbReference>
<evidence type="ECO:0000313" key="2">
    <source>
        <dbReference type="EMBL" id="PNG99385.1"/>
    </source>
</evidence>